<proteinExistence type="inferred from homology"/>
<keyword evidence="4" id="KW-0274">FAD</keyword>
<gene>
    <name evidence="7" type="ORF">ATK36_0742</name>
</gene>
<dbReference type="Pfam" id="PF07992">
    <property type="entry name" value="Pyr_redox_2"/>
    <property type="match status" value="1"/>
</dbReference>
<reference evidence="7 8" key="1">
    <citation type="submission" date="2017-10" db="EMBL/GenBank/DDBJ databases">
        <title>Sequencing the genomes of 1000 actinobacteria strains.</title>
        <authorList>
            <person name="Klenk H.-P."/>
        </authorList>
    </citation>
    <scope>NUCLEOTIDE SEQUENCE [LARGE SCALE GENOMIC DNA]</scope>
    <source>
        <strain evidence="7 8">DSM 46092</strain>
    </source>
</reference>
<accession>A0A2A9G179</accession>
<keyword evidence="8" id="KW-1185">Reference proteome</keyword>
<dbReference type="Gene3D" id="3.50.50.100">
    <property type="match status" value="1"/>
</dbReference>
<feature type="domain" description="FAD/NAD(P)-binding" evidence="6">
    <location>
        <begin position="13"/>
        <end position="305"/>
    </location>
</feature>
<dbReference type="GO" id="GO:0019646">
    <property type="term" value="P:aerobic electron transport chain"/>
    <property type="evidence" value="ECO:0007669"/>
    <property type="project" value="TreeGrafter"/>
</dbReference>
<keyword evidence="5" id="KW-0560">Oxidoreductase</keyword>
<comment type="similarity">
    <text evidence="2">Belongs to the NADH dehydrogenase family.</text>
</comment>
<evidence type="ECO:0000256" key="5">
    <source>
        <dbReference type="ARBA" id="ARBA00023002"/>
    </source>
</evidence>
<evidence type="ECO:0000259" key="6">
    <source>
        <dbReference type="Pfam" id="PF07992"/>
    </source>
</evidence>
<keyword evidence="3" id="KW-0285">Flavoprotein</keyword>
<organism evidence="7 8">
    <name type="scientific">Amycolatopsis sulphurea</name>
    <dbReference type="NCBI Taxonomy" id="76022"/>
    <lineage>
        <taxon>Bacteria</taxon>
        <taxon>Bacillati</taxon>
        <taxon>Actinomycetota</taxon>
        <taxon>Actinomycetes</taxon>
        <taxon>Pseudonocardiales</taxon>
        <taxon>Pseudonocardiaceae</taxon>
        <taxon>Amycolatopsis</taxon>
    </lineage>
</organism>
<dbReference type="GO" id="GO:0003955">
    <property type="term" value="F:NAD(P)H dehydrogenase (quinone) activity"/>
    <property type="evidence" value="ECO:0007669"/>
    <property type="project" value="TreeGrafter"/>
</dbReference>
<dbReference type="EMBL" id="PDJK01000001">
    <property type="protein sequence ID" value="PFG57178.1"/>
    <property type="molecule type" value="Genomic_DNA"/>
</dbReference>
<dbReference type="InterPro" id="IPR036188">
    <property type="entry name" value="FAD/NAD-bd_sf"/>
</dbReference>
<dbReference type="AlphaFoldDB" id="A0A2A9G179"/>
<dbReference type="PANTHER" id="PTHR42913">
    <property type="entry name" value="APOPTOSIS-INDUCING FACTOR 1"/>
    <property type="match status" value="1"/>
</dbReference>
<dbReference type="Proteomes" id="UP000243542">
    <property type="component" value="Unassembled WGS sequence"/>
</dbReference>
<evidence type="ECO:0000256" key="4">
    <source>
        <dbReference type="ARBA" id="ARBA00022827"/>
    </source>
</evidence>
<comment type="caution">
    <text evidence="7">The sequence shown here is derived from an EMBL/GenBank/DDBJ whole genome shotgun (WGS) entry which is preliminary data.</text>
</comment>
<evidence type="ECO:0000256" key="1">
    <source>
        <dbReference type="ARBA" id="ARBA00001974"/>
    </source>
</evidence>
<sequence>MRPTPGTGSEPVHVVLLGAGYASIWAYRAVTRRLGRKARVSIVAPELVHAFHGWTGEVLSGELPPEAQLSPISEALPRAKHVHGWARGVDREARTVAVDLVSGGSAELRYDYLVVGIGAVEELDSVPGLREHAFALRAAGRAGRLAAHLDECVDAAGTADSEQRAELLGVVVAGAGLAGIEASVAVAQRLARRTRDAQVTLVGSGADLGGELSPKLRARVREELAANGVRVVRPARVVSVAENGAKLDDGSWLPAATTIAAVGHRAHPLPGLDDLEHDARGGLRTDEYLRLGDRIWAGGDAASIPLPSGETCPIDAAWAIGQGSWIGRNVVRAATGREQKKFTWKSVGVTAGFGAGHAVLDAWGIPFRGRPAWLSRAAFFSFYLPSRRQLGRVLRMVVRQRRNRR</sequence>
<evidence type="ECO:0000256" key="3">
    <source>
        <dbReference type="ARBA" id="ARBA00022630"/>
    </source>
</evidence>
<name>A0A2A9G179_9PSEU</name>
<protein>
    <submittedName>
        <fullName evidence="7">NADH dehydrogenase</fullName>
    </submittedName>
</protein>
<evidence type="ECO:0000313" key="7">
    <source>
        <dbReference type="EMBL" id="PFG57178.1"/>
    </source>
</evidence>
<dbReference type="RefSeq" id="WP_098509809.1">
    <property type="nucleotide sequence ID" value="NZ_JBIAKZ010000010.1"/>
</dbReference>
<dbReference type="InterPro" id="IPR051169">
    <property type="entry name" value="NADH-Q_oxidoreductase"/>
</dbReference>
<evidence type="ECO:0000313" key="8">
    <source>
        <dbReference type="Proteomes" id="UP000243542"/>
    </source>
</evidence>
<evidence type="ECO:0000256" key="2">
    <source>
        <dbReference type="ARBA" id="ARBA00005272"/>
    </source>
</evidence>
<dbReference type="SUPFAM" id="SSF51905">
    <property type="entry name" value="FAD/NAD(P)-binding domain"/>
    <property type="match status" value="2"/>
</dbReference>
<dbReference type="InterPro" id="IPR023753">
    <property type="entry name" value="FAD/NAD-binding_dom"/>
</dbReference>
<comment type="cofactor">
    <cofactor evidence="1">
        <name>FAD</name>
        <dbReference type="ChEBI" id="CHEBI:57692"/>
    </cofactor>
</comment>
<dbReference type="PANTHER" id="PTHR42913:SF3">
    <property type="entry name" value="64 KDA MITOCHONDRIAL NADH DEHYDROGENASE (EUROFUNG)"/>
    <property type="match status" value="1"/>
</dbReference>